<keyword evidence="2" id="KW-0238">DNA-binding</keyword>
<dbReference type="PANTHER" id="PTHR43280">
    <property type="entry name" value="ARAC-FAMILY TRANSCRIPTIONAL REGULATOR"/>
    <property type="match status" value="1"/>
</dbReference>
<dbReference type="SUPFAM" id="SSF51215">
    <property type="entry name" value="Regulatory protein AraC"/>
    <property type="match status" value="1"/>
</dbReference>
<dbReference type="InterPro" id="IPR009057">
    <property type="entry name" value="Homeodomain-like_sf"/>
</dbReference>
<dbReference type="Gene3D" id="2.60.120.10">
    <property type="entry name" value="Jelly Rolls"/>
    <property type="match status" value="1"/>
</dbReference>
<dbReference type="RefSeq" id="WP_269882251.1">
    <property type="nucleotide sequence ID" value="NZ_JAQAGZ010000009.1"/>
</dbReference>
<dbReference type="Proteomes" id="UP001527882">
    <property type="component" value="Unassembled WGS sequence"/>
</dbReference>
<evidence type="ECO:0000256" key="2">
    <source>
        <dbReference type="ARBA" id="ARBA00023125"/>
    </source>
</evidence>
<dbReference type="SUPFAM" id="SSF46689">
    <property type="entry name" value="Homeodomain-like"/>
    <property type="match status" value="2"/>
</dbReference>
<evidence type="ECO:0000313" key="6">
    <source>
        <dbReference type="Proteomes" id="UP001527882"/>
    </source>
</evidence>
<dbReference type="PANTHER" id="PTHR43280:SF2">
    <property type="entry name" value="HTH-TYPE TRANSCRIPTIONAL REGULATOR EXSA"/>
    <property type="match status" value="1"/>
</dbReference>
<dbReference type="PRINTS" id="PR00032">
    <property type="entry name" value="HTHARAC"/>
</dbReference>
<organism evidence="5 6">
    <name type="scientific">Paenibacillus gyeongsangnamensis</name>
    <dbReference type="NCBI Taxonomy" id="3388067"/>
    <lineage>
        <taxon>Bacteria</taxon>
        <taxon>Bacillati</taxon>
        <taxon>Bacillota</taxon>
        <taxon>Bacilli</taxon>
        <taxon>Bacillales</taxon>
        <taxon>Paenibacillaceae</taxon>
        <taxon>Paenibacillus</taxon>
    </lineage>
</organism>
<feature type="domain" description="HTH araC/xylS-type" evidence="4">
    <location>
        <begin position="197"/>
        <end position="297"/>
    </location>
</feature>
<dbReference type="InterPro" id="IPR014710">
    <property type="entry name" value="RmlC-like_jellyroll"/>
</dbReference>
<comment type="caution">
    <text evidence="5">The sequence shown here is derived from an EMBL/GenBank/DDBJ whole genome shotgun (WGS) entry which is preliminary data.</text>
</comment>
<keyword evidence="6" id="KW-1185">Reference proteome</keyword>
<protein>
    <submittedName>
        <fullName evidence="5">Helix-turn-helix domain-containing protein</fullName>
    </submittedName>
</protein>
<keyword evidence="1" id="KW-0805">Transcription regulation</keyword>
<proteinExistence type="predicted"/>
<dbReference type="Gene3D" id="1.10.10.60">
    <property type="entry name" value="Homeodomain-like"/>
    <property type="match status" value="2"/>
</dbReference>
<dbReference type="Pfam" id="PF12833">
    <property type="entry name" value="HTH_18"/>
    <property type="match status" value="1"/>
</dbReference>
<dbReference type="PROSITE" id="PS01124">
    <property type="entry name" value="HTH_ARAC_FAMILY_2"/>
    <property type="match status" value="1"/>
</dbReference>
<evidence type="ECO:0000259" key="4">
    <source>
        <dbReference type="PROSITE" id="PS01124"/>
    </source>
</evidence>
<reference evidence="5 6" key="1">
    <citation type="submission" date="2022-12" db="EMBL/GenBank/DDBJ databases">
        <title>Draft genome sequence of Paenibacillus sp. dW9.</title>
        <authorList>
            <person name="Choi E.-W."/>
            <person name="Kim D.-U."/>
        </authorList>
    </citation>
    <scope>NUCLEOTIDE SEQUENCE [LARGE SCALE GENOMIC DNA]</scope>
    <source>
        <strain evidence="6">dW9</strain>
    </source>
</reference>
<keyword evidence="3" id="KW-0804">Transcription</keyword>
<evidence type="ECO:0000256" key="3">
    <source>
        <dbReference type="ARBA" id="ARBA00023163"/>
    </source>
</evidence>
<dbReference type="InterPro" id="IPR020449">
    <property type="entry name" value="Tscrpt_reg_AraC-type_HTH"/>
</dbReference>
<dbReference type="InterPro" id="IPR018062">
    <property type="entry name" value="HTH_AraC-typ_CS"/>
</dbReference>
<dbReference type="Pfam" id="PF02311">
    <property type="entry name" value="AraC_binding"/>
    <property type="match status" value="1"/>
</dbReference>
<dbReference type="SMART" id="SM00342">
    <property type="entry name" value="HTH_ARAC"/>
    <property type="match status" value="1"/>
</dbReference>
<name>A0ABT4QAE9_9BACL</name>
<dbReference type="CDD" id="cd02208">
    <property type="entry name" value="cupin_RmlC-like"/>
    <property type="match status" value="1"/>
</dbReference>
<dbReference type="InterPro" id="IPR003313">
    <property type="entry name" value="AraC-bd"/>
</dbReference>
<evidence type="ECO:0000256" key="1">
    <source>
        <dbReference type="ARBA" id="ARBA00023015"/>
    </source>
</evidence>
<dbReference type="EMBL" id="JAQAGZ010000009">
    <property type="protein sequence ID" value="MCZ8513727.1"/>
    <property type="molecule type" value="Genomic_DNA"/>
</dbReference>
<sequence length="299" mass="34722">MKIPVYRFQTDYVTRYSNINPLLLFAQKYEFGAVEATPLRRCYANEIVLIESGKGTLRLRNEDIRLEPGTLVYIPAGSIHRWTADSADPMVHRCVYFDWSFVGRPGFHFQRNYFTGAESAFREELIGALPDLKLRDRAKVNNIPLWVSYFNAFTPPPELLDRQNPWDSLKYNGAFQTFLHHYLAFAMLHGGTDSRITKLLQRISSEPLEACERHLYEWAAELGMGRSRFHDLFKADTGFTPKEYLQQLRLHHAAEDLSCTLLTVTDIAQKYGYSSIHYFSKAFRNVMGMTPTMYRAKHR</sequence>
<gene>
    <name evidence="5" type="ORF">O9H85_15065</name>
</gene>
<dbReference type="PROSITE" id="PS00041">
    <property type="entry name" value="HTH_ARAC_FAMILY_1"/>
    <property type="match status" value="1"/>
</dbReference>
<dbReference type="InterPro" id="IPR018060">
    <property type="entry name" value="HTH_AraC"/>
</dbReference>
<accession>A0ABT4QAE9</accession>
<dbReference type="InterPro" id="IPR037923">
    <property type="entry name" value="HTH-like"/>
</dbReference>
<evidence type="ECO:0000313" key="5">
    <source>
        <dbReference type="EMBL" id="MCZ8513727.1"/>
    </source>
</evidence>